<dbReference type="Pfam" id="PF05866">
    <property type="entry name" value="RusA"/>
    <property type="match status" value="1"/>
</dbReference>
<name>A0AAD9DHY4_9STRA</name>
<dbReference type="AlphaFoldDB" id="A0AAD9DHY4"/>
<dbReference type="PANTHER" id="PTHR28110">
    <property type="entry name" value="TRANSMEMBRANE PROTEIN"/>
    <property type="match status" value="1"/>
</dbReference>
<protein>
    <recommendedName>
        <fullName evidence="4">DUF218 domain-containing protein</fullName>
    </recommendedName>
</protein>
<dbReference type="InterPro" id="IPR036614">
    <property type="entry name" value="RusA-like_sf"/>
</dbReference>
<reference evidence="2" key="1">
    <citation type="submission" date="2023-06" db="EMBL/GenBank/DDBJ databases">
        <title>Survivors Of The Sea: Transcriptome response of Skeletonema marinoi to long-term dormancy.</title>
        <authorList>
            <person name="Pinder M.I.M."/>
            <person name="Kourtchenko O."/>
            <person name="Robertson E.K."/>
            <person name="Larsson T."/>
            <person name="Maumus F."/>
            <person name="Osuna-Cruz C.M."/>
            <person name="Vancaester E."/>
            <person name="Stenow R."/>
            <person name="Vandepoele K."/>
            <person name="Ploug H."/>
            <person name="Bruchert V."/>
            <person name="Godhe A."/>
            <person name="Topel M."/>
        </authorList>
    </citation>
    <scope>NUCLEOTIDE SEQUENCE</scope>
    <source>
        <strain evidence="2">R05AC</strain>
    </source>
</reference>
<keyword evidence="1" id="KW-1133">Transmembrane helix</keyword>
<evidence type="ECO:0000313" key="3">
    <source>
        <dbReference type="Proteomes" id="UP001224775"/>
    </source>
</evidence>
<organism evidence="2 3">
    <name type="scientific">Skeletonema marinoi</name>
    <dbReference type="NCBI Taxonomy" id="267567"/>
    <lineage>
        <taxon>Eukaryota</taxon>
        <taxon>Sar</taxon>
        <taxon>Stramenopiles</taxon>
        <taxon>Ochrophyta</taxon>
        <taxon>Bacillariophyta</taxon>
        <taxon>Coscinodiscophyceae</taxon>
        <taxon>Thalassiosirophycidae</taxon>
        <taxon>Thalassiosirales</taxon>
        <taxon>Skeletonemataceae</taxon>
        <taxon>Skeletonema</taxon>
        <taxon>Skeletonema marinoi-dohrnii complex</taxon>
    </lineage>
</organism>
<dbReference type="InterPro" id="IPR008822">
    <property type="entry name" value="Endonuclease_RusA-like"/>
</dbReference>
<feature type="transmembrane region" description="Helical" evidence="1">
    <location>
        <begin position="21"/>
        <end position="41"/>
    </location>
</feature>
<dbReference type="PANTHER" id="PTHR28110:SF1">
    <property type="entry name" value="TRANSMEMBRANE PROTEIN"/>
    <property type="match status" value="1"/>
</dbReference>
<dbReference type="GO" id="GO:0006281">
    <property type="term" value="P:DNA repair"/>
    <property type="evidence" value="ECO:0007669"/>
    <property type="project" value="InterPro"/>
</dbReference>
<keyword evidence="3" id="KW-1185">Reference proteome</keyword>
<dbReference type="InterPro" id="IPR055323">
    <property type="entry name" value="C57A10.07/YOR238W"/>
</dbReference>
<feature type="transmembrane region" description="Helical" evidence="1">
    <location>
        <begin position="292"/>
        <end position="315"/>
    </location>
</feature>
<dbReference type="Proteomes" id="UP001224775">
    <property type="component" value="Unassembled WGS sequence"/>
</dbReference>
<dbReference type="GO" id="GO:0000287">
    <property type="term" value="F:magnesium ion binding"/>
    <property type="evidence" value="ECO:0007669"/>
    <property type="project" value="InterPro"/>
</dbReference>
<evidence type="ECO:0000313" key="2">
    <source>
        <dbReference type="EMBL" id="KAK1748466.1"/>
    </source>
</evidence>
<sequence length="559" mass="63425">MTNRLKRRVTRRRQSSSRAKIILAIFALVIFVIGTRTIGLVPDEKGRQLVHLRGGSNSKKRNLVWVHSDSQAFNDRSLASQATHLIIVAGHSVLISGDVENAAHDDSVWWLYDYQRNRGLPQAIVSHIQAGIKLALKMKKVCCIFRSDGETAAINEASTVRARTTTEEYATDSFENLLFSICRFREVTGAYPTKISVVSFTFKKQRFETLHAGALQWSVNRFHYISSEGERKNSLVPFQTDPYGCHTDILQQKRKERNPYQRTAPYPLTCPEMKEVLKWCGPALISKSQVPWGAIFSTFLSAFLALPCPFVFFANEETVLRMRTGYQKGYIRRKHQTAMALSSTLVAFLAASDVQGSWQYLPCRTRCRPTVLHMARKKAVPSEPAYWIDEMDNVAIDGNNRRIKFTIRGNPKVLVRHRSARSIRDCLLEALPQEYHPIIIDSGDSDSDEPTVMFPEHEFLKLSLTFRMKRPNNHFIGSKPGPGRLKPNAPLKYYNNRSGDVDNLCKFVMDSLNQVLYADDRQVVCLNAIKVLDSDGDCKGSTDVEISVLNDEDENNIIM</sequence>
<dbReference type="SUPFAM" id="SSF103084">
    <property type="entry name" value="Holliday junction resolvase RusA"/>
    <property type="match status" value="1"/>
</dbReference>
<dbReference type="GO" id="GO:0006310">
    <property type="term" value="P:DNA recombination"/>
    <property type="evidence" value="ECO:0007669"/>
    <property type="project" value="InterPro"/>
</dbReference>
<dbReference type="Gene3D" id="3.30.1330.70">
    <property type="entry name" value="Holliday junction resolvase RusA"/>
    <property type="match status" value="1"/>
</dbReference>
<dbReference type="EMBL" id="JATAAI010000001">
    <property type="protein sequence ID" value="KAK1748466.1"/>
    <property type="molecule type" value="Genomic_DNA"/>
</dbReference>
<accession>A0AAD9DHY4</accession>
<gene>
    <name evidence="2" type="ORF">QTG54_000405</name>
</gene>
<evidence type="ECO:0000256" key="1">
    <source>
        <dbReference type="SAM" id="Phobius"/>
    </source>
</evidence>
<proteinExistence type="predicted"/>
<dbReference type="GO" id="GO:0005737">
    <property type="term" value="C:cytoplasm"/>
    <property type="evidence" value="ECO:0007669"/>
    <property type="project" value="TreeGrafter"/>
</dbReference>
<keyword evidence="1" id="KW-0812">Transmembrane</keyword>
<evidence type="ECO:0008006" key="4">
    <source>
        <dbReference type="Google" id="ProtNLM"/>
    </source>
</evidence>
<keyword evidence="1" id="KW-0472">Membrane</keyword>
<comment type="caution">
    <text evidence="2">The sequence shown here is derived from an EMBL/GenBank/DDBJ whole genome shotgun (WGS) entry which is preliminary data.</text>
</comment>